<dbReference type="Gene3D" id="3.90.950.20">
    <property type="entry name" value="CinA-like"/>
    <property type="match status" value="1"/>
</dbReference>
<dbReference type="STRING" id="1050174.CEPID_07520"/>
<dbReference type="NCBIfam" id="TIGR00199">
    <property type="entry name" value="PncC_domain"/>
    <property type="match status" value="1"/>
</dbReference>
<protein>
    <submittedName>
        <fullName evidence="2">Competence/damage-inducible protein CinA-like protein</fullName>
    </submittedName>
</protein>
<feature type="domain" description="CinA C-terminal" evidence="1">
    <location>
        <begin position="4"/>
        <end position="141"/>
    </location>
</feature>
<keyword evidence="3" id="KW-1185">Reference proteome</keyword>
<dbReference type="SUPFAM" id="SSF142433">
    <property type="entry name" value="CinA-like"/>
    <property type="match status" value="1"/>
</dbReference>
<evidence type="ECO:0000259" key="1">
    <source>
        <dbReference type="Pfam" id="PF02464"/>
    </source>
</evidence>
<gene>
    <name evidence="2" type="ORF">CEPID_07520</name>
</gene>
<proteinExistence type="predicted"/>
<accession>A0A0G3GS14</accession>
<dbReference type="InterPro" id="IPR036653">
    <property type="entry name" value="CinA-like_C"/>
</dbReference>
<sequence>MSENSAELLVNFLRERGETIGTCESLTAGLLAATIAQVPGASEVLRGGIVTYATDLKSSLADVPAELIDEYGVVSAPVAAAMAAGAQQRLGVDWAVGLTGVAGPDDQEGHPPGVVFLGIAGPGGVSSERVLPTQHLRWAIRPGAAEPEQVVDGSRNEIRCCCVEYALGRVVELGNKT</sequence>
<dbReference type="InterPro" id="IPR008136">
    <property type="entry name" value="CinA_C"/>
</dbReference>
<dbReference type="AlphaFoldDB" id="A0A0G3GS14"/>
<name>A0A0G3GS14_9CORY</name>
<dbReference type="RefSeq" id="WP_047240405.1">
    <property type="nucleotide sequence ID" value="NZ_CP011541.1"/>
</dbReference>
<evidence type="ECO:0000313" key="2">
    <source>
        <dbReference type="EMBL" id="AKK03355.1"/>
    </source>
</evidence>
<dbReference type="KEGG" id="cei:CEPID_07520"/>
<evidence type="ECO:0000313" key="3">
    <source>
        <dbReference type="Proteomes" id="UP000035368"/>
    </source>
</evidence>
<dbReference type="PATRIC" id="fig|1050174.4.peg.1516"/>
<dbReference type="Pfam" id="PF02464">
    <property type="entry name" value="CinA"/>
    <property type="match status" value="1"/>
</dbReference>
<dbReference type="EMBL" id="CP011541">
    <property type="protein sequence ID" value="AKK03355.1"/>
    <property type="molecule type" value="Genomic_DNA"/>
</dbReference>
<dbReference type="Proteomes" id="UP000035368">
    <property type="component" value="Chromosome"/>
</dbReference>
<organism evidence="2 3">
    <name type="scientific">Corynebacterium epidermidicanis</name>
    <dbReference type="NCBI Taxonomy" id="1050174"/>
    <lineage>
        <taxon>Bacteria</taxon>
        <taxon>Bacillati</taxon>
        <taxon>Actinomycetota</taxon>
        <taxon>Actinomycetes</taxon>
        <taxon>Mycobacteriales</taxon>
        <taxon>Corynebacteriaceae</taxon>
        <taxon>Corynebacterium</taxon>
    </lineage>
</organism>
<dbReference type="OrthoDB" id="1253990at2"/>
<reference evidence="2 3" key="1">
    <citation type="submission" date="2015-05" db="EMBL/GenBank/DDBJ databases">
        <title>Complete genome sequence of Corynebacterium epidermidicanis DSM 45586, isolated from the skin of a dog suffering from pruritus.</title>
        <authorList>
            <person name="Ruckert C."/>
            <person name="Albersmeier A."/>
            <person name="Winkler A."/>
            <person name="Tauch A."/>
        </authorList>
    </citation>
    <scope>NUCLEOTIDE SEQUENCE [LARGE SCALE GENOMIC DNA]</scope>
    <source>
        <strain evidence="2 3">DSM 45586</strain>
    </source>
</reference>